<name>A0A9W6U3C6_9STRA</name>
<dbReference type="EMBL" id="BSXT01000348">
    <property type="protein sequence ID" value="GMF25170.1"/>
    <property type="molecule type" value="Genomic_DNA"/>
</dbReference>
<dbReference type="PANTHER" id="PTHR42858:SF1">
    <property type="entry name" value="LD15494P"/>
    <property type="match status" value="1"/>
</dbReference>
<organism evidence="1 2">
    <name type="scientific">Phytophthora fragariaefolia</name>
    <dbReference type="NCBI Taxonomy" id="1490495"/>
    <lineage>
        <taxon>Eukaryota</taxon>
        <taxon>Sar</taxon>
        <taxon>Stramenopiles</taxon>
        <taxon>Oomycota</taxon>
        <taxon>Peronosporomycetes</taxon>
        <taxon>Peronosporales</taxon>
        <taxon>Peronosporaceae</taxon>
        <taxon>Phytophthora</taxon>
    </lineage>
</organism>
<dbReference type="PANTHER" id="PTHR42858">
    <property type="entry name" value="AMINOTRANSFERASE"/>
    <property type="match status" value="1"/>
</dbReference>
<dbReference type="OrthoDB" id="691673at2759"/>
<keyword evidence="2" id="KW-1185">Reference proteome</keyword>
<dbReference type="Proteomes" id="UP001165121">
    <property type="component" value="Unassembled WGS sequence"/>
</dbReference>
<accession>A0A9W6U3C6</accession>
<gene>
    <name evidence="1" type="ORF">Pfra01_000444500</name>
</gene>
<dbReference type="GO" id="GO:0047536">
    <property type="term" value="F:2-aminoadipate transaminase activity"/>
    <property type="evidence" value="ECO:0007669"/>
    <property type="project" value="TreeGrafter"/>
</dbReference>
<protein>
    <submittedName>
        <fullName evidence="1">Unnamed protein product</fullName>
    </submittedName>
</protein>
<evidence type="ECO:0000313" key="1">
    <source>
        <dbReference type="EMBL" id="GMF25170.1"/>
    </source>
</evidence>
<dbReference type="InterPro" id="IPR015421">
    <property type="entry name" value="PyrdxlP-dep_Trfase_major"/>
</dbReference>
<dbReference type="AlphaFoldDB" id="A0A9W6U3C6"/>
<reference evidence="1" key="1">
    <citation type="submission" date="2023-04" db="EMBL/GenBank/DDBJ databases">
        <title>Phytophthora fragariaefolia NBRC 109709.</title>
        <authorList>
            <person name="Ichikawa N."/>
            <person name="Sato H."/>
            <person name="Tonouchi N."/>
        </authorList>
    </citation>
    <scope>NUCLEOTIDE SEQUENCE</scope>
    <source>
        <strain evidence="1">NBRC 109709</strain>
    </source>
</reference>
<dbReference type="SUPFAM" id="SSF53383">
    <property type="entry name" value="PLP-dependent transferases"/>
    <property type="match status" value="1"/>
</dbReference>
<comment type="caution">
    <text evidence="1">The sequence shown here is derived from an EMBL/GenBank/DDBJ whole genome shotgun (WGS) entry which is preliminary data.</text>
</comment>
<dbReference type="InterPro" id="IPR015424">
    <property type="entry name" value="PyrdxlP-dep_Trfase"/>
</dbReference>
<dbReference type="Gene3D" id="3.40.640.10">
    <property type="entry name" value="Type I PLP-dependent aspartate aminotransferase-like (Major domain)"/>
    <property type="match status" value="1"/>
</dbReference>
<sequence>MYRQNGDRGDGRLNILAVLPCLGSRVVDPDTLMVTAGNSQAISHAAMVFSKTNKRVFVEEPTYFLAHDIFRELRLDLKGVHAGENGIDVRCCAGDLNKWRLIGGGCSP</sequence>
<evidence type="ECO:0000313" key="2">
    <source>
        <dbReference type="Proteomes" id="UP001165121"/>
    </source>
</evidence>
<proteinExistence type="predicted"/>